<gene>
    <name evidence="1" type="ORF">NMU03_11125</name>
</gene>
<sequence length="53" mass="6151">MVNVCAYDEQDILDLLQALGHFQQYIMISSSAVYPERAKQPFDEKTPLSLNRY</sequence>
<dbReference type="RefSeq" id="WP_290138438.1">
    <property type="nucleotide sequence ID" value="NZ_CP101620.1"/>
</dbReference>
<name>A0ABY5HZS8_9FIRM</name>
<evidence type="ECO:0000313" key="2">
    <source>
        <dbReference type="Proteomes" id="UP001060112"/>
    </source>
</evidence>
<dbReference type="Proteomes" id="UP001060112">
    <property type="component" value="Chromosome"/>
</dbReference>
<dbReference type="EMBL" id="CP101620">
    <property type="protein sequence ID" value="UTY38230.1"/>
    <property type="molecule type" value="Genomic_DNA"/>
</dbReference>
<accession>A0ABY5HZS8</accession>
<keyword evidence="2" id="KW-1185">Reference proteome</keyword>
<reference evidence="1" key="1">
    <citation type="submission" date="2022-07" db="EMBL/GenBank/DDBJ databases">
        <title>Faecal culturing of patients with breast cancer.</title>
        <authorList>
            <person name="Teng N.M.Y."/>
            <person name="Kiu R."/>
            <person name="Evans R."/>
            <person name="Baker D.J."/>
            <person name="Zenner C."/>
            <person name="Robinson S.D."/>
            <person name="Hall L.J."/>
        </authorList>
    </citation>
    <scope>NUCLEOTIDE SEQUENCE</scope>
    <source>
        <strain evidence="1">LH1062</strain>
    </source>
</reference>
<organism evidence="1 2">
    <name type="scientific">Allocoprobacillus halotolerans</name>
    <dbReference type="NCBI Taxonomy" id="2944914"/>
    <lineage>
        <taxon>Bacteria</taxon>
        <taxon>Bacillati</taxon>
        <taxon>Bacillota</taxon>
        <taxon>Erysipelotrichia</taxon>
        <taxon>Erysipelotrichales</taxon>
        <taxon>Erysipelotrichaceae</taxon>
        <taxon>Allocoprobacillus</taxon>
    </lineage>
</organism>
<proteinExistence type="predicted"/>
<protein>
    <submittedName>
        <fullName evidence="1">Uncharacterized protein</fullName>
    </submittedName>
</protein>
<evidence type="ECO:0000313" key="1">
    <source>
        <dbReference type="EMBL" id="UTY38230.1"/>
    </source>
</evidence>